<dbReference type="GO" id="GO:0004674">
    <property type="term" value="F:protein serine/threonine kinase activity"/>
    <property type="evidence" value="ECO:0007669"/>
    <property type="project" value="TreeGrafter"/>
</dbReference>
<reference evidence="3" key="1">
    <citation type="journal article" date="2020" name="Stud. Mycol.">
        <title>101 Dothideomycetes genomes: a test case for predicting lifestyles and emergence of pathogens.</title>
        <authorList>
            <person name="Haridas S."/>
            <person name="Albert R."/>
            <person name="Binder M."/>
            <person name="Bloem J."/>
            <person name="Labutti K."/>
            <person name="Salamov A."/>
            <person name="Andreopoulos B."/>
            <person name="Baker S."/>
            <person name="Barry K."/>
            <person name="Bills G."/>
            <person name="Bluhm B."/>
            <person name="Cannon C."/>
            <person name="Castanera R."/>
            <person name="Culley D."/>
            <person name="Daum C."/>
            <person name="Ezra D."/>
            <person name="Gonzalez J."/>
            <person name="Henrissat B."/>
            <person name="Kuo A."/>
            <person name="Liang C."/>
            <person name="Lipzen A."/>
            <person name="Lutzoni F."/>
            <person name="Magnuson J."/>
            <person name="Mondo S."/>
            <person name="Nolan M."/>
            <person name="Ohm R."/>
            <person name="Pangilinan J."/>
            <person name="Park H.-J."/>
            <person name="Ramirez L."/>
            <person name="Alfaro M."/>
            <person name="Sun H."/>
            <person name="Tritt A."/>
            <person name="Yoshinaga Y."/>
            <person name="Zwiers L.-H."/>
            <person name="Turgeon B."/>
            <person name="Goodwin S."/>
            <person name="Spatafora J."/>
            <person name="Crous P."/>
            <person name="Grigoriev I."/>
        </authorList>
    </citation>
    <scope>NUCLEOTIDE SEQUENCE</scope>
    <source>
        <strain evidence="3">CBS 109.77</strain>
    </source>
</reference>
<keyword evidence="4" id="KW-1185">Reference proteome</keyword>
<dbReference type="EMBL" id="MU001861">
    <property type="protein sequence ID" value="KAF2795360.1"/>
    <property type="molecule type" value="Genomic_DNA"/>
</dbReference>
<evidence type="ECO:0000313" key="3">
    <source>
        <dbReference type="EMBL" id="KAF2795360.1"/>
    </source>
</evidence>
<proteinExistence type="predicted"/>
<name>A0A6A6XFL4_9PLEO</name>
<dbReference type="PANTHER" id="PTHR24359:SF1">
    <property type="entry name" value="INHIBITOR OF NUCLEAR FACTOR KAPPA-B KINASE EPSILON SUBUNIT HOMOLOG 1-RELATED"/>
    <property type="match status" value="1"/>
</dbReference>
<evidence type="ECO:0000313" key="4">
    <source>
        <dbReference type="Proteomes" id="UP000799757"/>
    </source>
</evidence>
<dbReference type="CDD" id="cd00180">
    <property type="entry name" value="PKc"/>
    <property type="match status" value="1"/>
</dbReference>
<sequence length="446" mass="49850">METTEDNILVEQESSSEPSQATSLSEQLNGYFPTAQDDAPPSHPPQKLTDNQILEISHILKEQSSPWADTPRLYAILRLIDKLEEIEAFTAQGINDLWLPLTRSTFPRGLSVATRSLFLSTQAFVLSGSLDLEKGERGLHRHYAANEDVPLSSEGLLGRGSYGEVDRVQSTLTGSVYARKRIPRYNYAPGQRSDSRNRQIMADFEREIKAFKRLNHQHIVKLVGSYTDPSSVALIISPVADADLHSFLETFNHTQPSKDLLCNFFGCLAAGLEYMHRSNVRHKDIKTKNILVKGDRVLYADLGLAFCWDSFGQSTTEDSLPIATRKYSPPEALDGGKRNTAADVWSLGCVYLEMVSLLHNSTLAKLQQHLESYGTQNSIYGRNHDGAITWLDQLKGTPALENGRKLLEIVKEMMSKSQLRRPTAQTIFERICSMDEAGPFIGNCCK</sequence>
<dbReference type="InterPro" id="IPR000719">
    <property type="entry name" value="Prot_kinase_dom"/>
</dbReference>
<dbReference type="InterPro" id="IPR008271">
    <property type="entry name" value="Ser/Thr_kinase_AS"/>
</dbReference>
<dbReference type="PROSITE" id="PS00108">
    <property type="entry name" value="PROTEIN_KINASE_ST"/>
    <property type="match status" value="1"/>
</dbReference>
<accession>A0A6A6XFL4</accession>
<dbReference type="Gene3D" id="3.30.200.20">
    <property type="entry name" value="Phosphorylase Kinase, domain 1"/>
    <property type="match status" value="1"/>
</dbReference>
<dbReference type="Proteomes" id="UP000799757">
    <property type="component" value="Unassembled WGS sequence"/>
</dbReference>
<gene>
    <name evidence="3" type="ORF">K505DRAFT_240022</name>
</gene>
<evidence type="ECO:0000259" key="2">
    <source>
        <dbReference type="PROSITE" id="PS50011"/>
    </source>
</evidence>
<feature type="domain" description="Protein kinase" evidence="2">
    <location>
        <begin position="151"/>
        <end position="441"/>
    </location>
</feature>
<keyword evidence="3" id="KW-0418">Kinase</keyword>
<dbReference type="GO" id="GO:0005524">
    <property type="term" value="F:ATP binding"/>
    <property type="evidence" value="ECO:0007669"/>
    <property type="project" value="InterPro"/>
</dbReference>
<keyword evidence="3" id="KW-0808">Transferase</keyword>
<organism evidence="3 4">
    <name type="scientific">Melanomma pulvis-pyrius CBS 109.77</name>
    <dbReference type="NCBI Taxonomy" id="1314802"/>
    <lineage>
        <taxon>Eukaryota</taxon>
        <taxon>Fungi</taxon>
        <taxon>Dikarya</taxon>
        <taxon>Ascomycota</taxon>
        <taxon>Pezizomycotina</taxon>
        <taxon>Dothideomycetes</taxon>
        <taxon>Pleosporomycetidae</taxon>
        <taxon>Pleosporales</taxon>
        <taxon>Melanommataceae</taxon>
        <taxon>Melanomma</taxon>
    </lineage>
</organism>
<dbReference type="OrthoDB" id="4062651at2759"/>
<protein>
    <submittedName>
        <fullName evidence="3">Kinase-like protein</fullName>
    </submittedName>
</protein>
<feature type="non-terminal residue" evidence="3">
    <location>
        <position position="446"/>
    </location>
</feature>
<dbReference type="PROSITE" id="PS50011">
    <property type="entry name" value="PROTEIN_KINASE_DOM"/>
    <property type="match status" value="1"/>
</dbReference>
<dbReference type="SUPFAM" id="SSF56112">
    <property type="entry name" value="Protein kinase-like (PK-like)"/>
    <property type="match status" value="1"/>
</dbReference>
<evidence type="ECO:0000256" key="1">
    <source>
        <dbReference type="SAM" id="MobiDB-lite"/>
    </source>
</evidence>
<dbReference type="Pfam" id="PF00069">
    <property type="entry name" value="Pkinase"/>
    <property type="match status" value="1"/>
</dbReference>
<feature type="compositionally biased region" description="Polar residues" evidence="1">
    <location>
        <begin position="12"/>
        <end position="28"/>
    </location>
</feature>
<dbReference type="AlphaFoldDB" id="A0A6A6XFL4"/>
<dbReference type="PANTHER" id="PTHR24359">
    <property type="entry name" value="SERINE/THREONINE-PROTEIN KINASE SBK1"/>
    <property type="match status" value="1"/>
</dbReference>
<dbReference type="SMART" id="SM00220">
    <property type="entry name" value="S_TKc"/>
    <property type="match status" value="1"/>
</dbReference>
<feature type="region of interest" description="Disordered" evidence="1">
    <location>
        <begin position="1"/>
        <end position="47"/>
    </location>
</feature>
<dbReference type="Gene3D" id="1.10.510.10">
    <property type="entry name" value="Transferase(Phosphotransferase) domain 1"/>
    <property type="match status" value="1"/>
</dbReference>
<dbReference type="InterPro" id="IPR011009">
    <property type="entry name" value="Kinase-like_dom_sf"/>
</dbReference>